<dbReference type="EMBL" id="FWXH01000002">
    <property type="protein sequence ID" value="SMC18861.1"/>
    <property type="molecule type" value="Genomic_DNA"/>
</dbReference>
<dbReference type="Proteomes" id="UP000192468">
    <property type="component" value="Unassembled WGS sequence"/>
</dbReference>
<dbReference type="Gene3D" id="3.90.1720.10">
    <property type="entry name" value="endopeptidase domain like (from Nostoc punctiforme)"/>
    <property type="match status" value="1"/>
</dbReference>
<dbReference type="SUPFAM" id="SSF54001">
    <property type="entry name" value="Cysteine proteinases"/>
    <property type="match status" value="1"/>
</dbReference>
<dbReference type="AlphaFoldDB" id="A0A1W1X5X3"/>
<evidence type="ECO:0000313" key="1">
    <source>
        <dbReference type="EMBL" id="SMC18861.1"/>
    </source>
</evidence>
<organism evidence="1 2">
    <name type="scientific">Clostridium acidisoli DSM 12555</name>
    <dbReference type="NCBI Taxonomy" id="1121291"/>
    <lineage>
        <taxon>Bacteria</taxon>
        <taxon>Bacillati</taxon>
        <taxon>Bacillota</taxon>
        <taxon>Clostridia</taxon>
        <taxon>Eubacteriales</taxon>
        <taxon>Clostridiaceae</taxon>
        <taxon>Clostridium</taxon>
    </lineage>
</organism>
<protein>
    <submittedName>
        <fullName evidence="1">Uncharacterized protein</fullName>
    </submittedName>
</protein>
<dbReference type="RefSeq" id="WP_084113858.1">
    <property type="nucleotide sequence ID" value="NZ_FWXH01000002.1"/>
</dbReference>
<keyword evidence="2" id="KW-1185">Reference proteome</keyword>
<gene>
    <name evidence="1" type="ORF">SAMN02745134_00688</name>
</gene>
<dbReference type="OrthoDB" id="1798263at2"/>
<dbReference type="InterPro" id="IPR038765">
    <property type="entry name" value="Papain-like_cys_pep_sf"/>
</dbReference>
<proteinExistence type="predicted"/>
<accession>A0A1W1X5X3</accession>
<reference evidence="1 2" key="1">
    <citation type="submission" date="2017-04" db="EMBL/GenBank/DDBJ databases">
        <authorList>
            <person name="Afonso C.L."/>
            <person name="Miller P.J."/>
            <person name="Scott M.A."/>
            <person name="Spackman E."/>
            <person name="Goraichik I."/>
            <person name="Dimitrov K.M."/>
            <person name="Suarez D.L."/>
            <person name="Swayne D.E."/>
        </authorList>
    </citation>
    <scope>NUCLEOTIDE SEQUENCE [LARGE SCALE GENOMIC DNA]</scope>
    <source>
        <strain evidence="1 2">DSM 12555</strain>
    </source>
</reference>
<name>A0A1W1X5X3_9CLOT</name>
<evidence type="ECO:0000313" key="2">
    <source>
        <dbReference type="Proteomes" id="UP000192468"/>
    </source>
</evidence>
<sequence length="155" mass="17658">MRDGDICLDKGKDWISKAIEDFEHSGYSHATVYIDGQLMEAYGFKLTGYTSIDKYKGELDIFTCDILTDENRKNIKQFLDKQIGTHYDYLLLFVEAIRYLLHITLYYKEPFHSHICSTLAADAYKSVGVDICPGIKYPSPGDIANSKLLRKIGSI</sequence>